<keyword evidence="11" id="KW-1003">Cell membrane</keyword>
<keyword evidence="14" id="KW-1185">Reference proteome</keyword>
<evidence type="ECO:0000256" key="12">
    <source>
        <dbReference type="RuleBase" id="RU000483"/>
    </source>
</evidence>
<dbReference type="PANTHER" id="PTHR42823">
    <property type="entry name" value="ATP SYNTHASE SUBUNIT A, CHLOROPLASTIC"/>
    <property type="match status" value="1"/>
</dbReference>
<gene>
    <name evidence="11 13" type="primary">atpB</name>
    <name evidence="13" type="ORF">CLVI_11940</name>
</gene>
<evidence type="ECO:0000256" key="6">
    <source>
        <dbReference type="ARBA" id="ARBA00022781"/>
    </source>
</evidence>
<accession>A0A2T0BH66</accession>
<dbReference type="GO" id="GO:0005886">
    <property type="term" value="C:plasma membrane"/>
    <property type="evidence" value="ECO:0007669"/>
    <property type="project" value="UniProtKB-SubCell"/>
</dbReference>
<dbReference type="Proteomes" id="UP000239471">
    <property type="component" value="Unassembled WGS sequence"/>
</dbReference>
<evidence type="ECO:0000256" key="1">
    <source>
        <dbReference type="ARBA" id="ARBA00004141"/>
    </source>
</evidence>
<dbReference type="NCBIfam" id="TIGR01131">
    <property type="entry name" value="ATP_synt_6_or_A"/>
    <property type="match status" value="1"/>
</dbReference>
<feature type="transmembrane region" description="Helical" evidence="11">
    <location>
        <begin position="23"/>
        <end position="41"/>
    </location>
</feature>
<keyword evidence="4 11" id="KW-0138">CF(0)</keyword>
<evidence type="ECO:0000256" key="4">
    <source>
        <dbReference type="ARBA" id="ARBA00022547"/>
    </source>
</evidence>
<feature type="transmembrane region" description="Helical" evidence="11">
    <location>
        <begin position="153"/>
        <end position="174"/>
    </location>
</feature>
<keyword evidence="9 11" id="KW-0472">Membrane</keyword>
<keyword evidence="5 11" id="KW-0812">Transmembrane</keyword>
<comment type="subcellular location">
    <subcellularLocation>
        <location evidence="11 12">Cell membrane</location>
        <topology evidence="11 12">Multi-pass membrane protein</topology>
    </subcellularLocation>
    <subcellularLocation>
        <location evidence="1">Membrane</location>
        <topology evidence="1">Multi-pass membrane protein</topology>
    </subcellularLocation>
</comment>
<evidence type="ECO:0000256" key="5">
    <source>
        <dbReference type="ARBA" id="ARBA00022692"/>
    </source>
</evidence>
<sequence>MEPVIPIFSFEIGSFSLIIGKEIIWQWVVILILGISAFLLTRNLKKNPNKKQVVLETLYTTVENLVKSNMGEKFINYVPYIGTIIIYLLVMNLLGVLGIKPPTQNLSVTLALGVSTFFVINGTAVKKNGALKYMKGLAQPYAFMLPINILERVMLPFSLALRLFGNMLAATILVEMLYEFLESITWIAGIGLPIVGHIYFDMFDGGIQMLVFVMLTMINIKITAEHH</sequence>
<dbReference type="AlphaFoldDB" id="A0A2T0BH66"/>
<dbReference type="InterPro" id="IPR023011">
    <property type="entry name" value="ATP_synth_F0_asu_AS"/>
</dbReference>
<name>A0A2T0BH66_9CLOT</name>
<dbReference type="InterPro" id="IPR000568">
    <property type="entry name" value="ATP_synth_F0_asu"/>
</dbReference>
<comment type="similarity">
    <text evidence="2 11 12">Belongs to the ATPase A chain family.</text>
</comment>
<dbReference type="RefSeq" id="WP_106059192.1">
    <property type="nucleotide sequence ID" value="NZ_PVXQ01000009.1"/>
</dbReference>
<dbReference type="InterPro" id="IPR035908">
    <property type="entry name" value="F0_ATP_A_sf"/>
</dbReference>
<dbReference type="HAMAP" id="MF_01393">
    <property type="entry name" value="ATP_synth_a_bact"/>
    <property type="match status" value="1"/>
</dbReference>
<reference evidence="13 14" key="1">
    <citation type="submission" date="2018-03" db="EMBL/GenBank/DDBJ databases">
        <title>Genome sequence of Clostridium vincentii DSM 10228.</title>
        <authorList>
            <person name="Poehlein A."/>
            <person name="Daniel R."/>
        </authorList>
    </citation>
    <scope>NUCLEOTIDE SEQUENCE [LARGE SCALE GENOMIC DNA]</scope>
    <source>
        <strain evidence="13 14">DSM 10228</strain>
    </source>
</reference>
<dbReference type="Pfam" id="PF00119">
    <property type="entry name" value="ATP-synt_A"/>
    <property type="match status" value="1"/>
</dbReference>
<dbReference type="GO" id="GO:0045259">
    <property type="term" value="C:proton-transporting ATP synthase complex"/>
    <property type="evidence" value="ECO:0007669"/>
    <property type="project" value="UniProtKB-KW"/>
</dbReference>
<keyword evidence="8 11" id="KW-0406">Ion transport</keyword>
<organism evidence="13 14">
    <name type="scientific">Clostridium vincentii</name>
    <dbReference type="NCBI Taxonomy" id="52704"/>
    <lineage>
        <taxon>Bacteria</taxon>
        <taxon>Bacillati</taxon>
        <taxon>Bacillota</taxon>
        <taxon>Clostridia</taxon>
        <taxon>Eubacteriales</taxon>
        <taxon>Clostridiaceae</taxon>
        <taxon>Clostridium</taxon>
    </lineage>
</organism>
<dbReference type="PRINTS" id="PR00123">
    <property type="entry name" value="ATPASEA"/>
</dbReference>
<evidence type="ECO:0000256" key="10">
    <source>
        <dbReference type="ARBA" id="ARBA00023310"/>
    </source>
</evidence>
<keyword evidence="6 11" id="KW-0375">Hydrogen ion transport</keyword>
<evidence type="ECO:0000313" key="14">
    <source>
        <dbReference type="Proteomes" id="UP000239471"/>
    </source>
</evidence>
<evidence type="ECO:0000256" key="3">
    <source>
        <dbReference type="ARBA" id="ARBA00022448"/>
    </source>
</evidence>
<dbReference type="InterPro" id="IPR045082">
    <property type="entry name" value="ATP_syn_F0_a_bact/chloroplast"/>
</dbReference>
<evidence type="ECO:0000256" key="9">
    <source>
        <dbReference type="ARBA" id="ARBA00023136"/>
    </source>
</evidence>
<dbReference type="NCBIfam" id="NF004484">
    <property type="entry name" value="PRK05815.3-2"/>
    <property type="match status" value="1"/>
</dbReference>
<evidence type="ECO:0000256" key="7">
    <source>
        <dbReference type="ARBA" id="ARBA00022989"/>
    </source>
</evidence>
<keyword evidence="10 11" id="KW-0066">ATP synthesis</keyword>
<dbReference type="SUPFAM" id="SSF81336">
    <property type="entry name" value="F1F0 ATP synthase subunit A"/>
    <property type="match status" value="1"/>
</dbReference>
<feature type="transmembrane region" description="Helical" evidence="11">
    <location>
        <begin position="207"/>
        <end position="224"/>
    </location>
</feature>
<protein>
    <recommendedName>
        <fullName evidence="11 12">ATP synthase subunit a</fullName>
    </recommendedName>
    <alternativeName>
        <fullName evidence="11">ATP synthase F0 sector subunit a</fullName>
    </alternativeName>
    <alternativeName>
        <fullName evidence="11">F-ATPase subunit 6</fullName>
    </alternativeName>
</protein>
<dbReference type="PROSITE" id="PS00449">
    <property type="entry name" value="ATPASE_A"/>
    <property type="match status" value="1"/>
</dbReference>
<dbReference type="OrthoDB" id="9789241at2"/>
<evidence type="ECO:0000313" key="13">
    <source>
        <dbReference type="EMBL" id="PRR83152.1"/>
    </source>
</evidence>
<dbReference type="CDD" id="cd00310">
    <property type="entry name" value="ATP-synt_Fo_a_6"/>
    <property type="match status" value="1"/>
</dbReference>
<dbReference type="GO" id="GO:0042777">
    <property type="term" value="P:proton motive force-driven plasma membrane ATP synthesis"/>
    <property type="evidence" value="ECO:0007669"/>
    <property type="project" value="TreeGrafter"/>
</dbReference>
<dbReference type="GO" id="GO:0046933">
    <property type="term" value="F:proton-transporting ATP synthase activity, rotational mechanism"/>
    <property type="evidence" value="ECO:0007669"/>
    <property type="project" value="UniProtKB-UniRule"/>
</dbReference>
<keyword evidence="7 11" id="KW-1133">Transmembrane helix</keyword>
<dbReference type="PANTHER" id="PTHR42823:SF3">
    <property type="entry name" value="ATP SYNTHASE SUBUNIT A, CHLOROPLASTIC"/>
    <property type="match status" value="1"/>
</dbReference>
<evidence type="ECO:0000256" key="8">
    <source>
        <dbReference type="ARBA" id="ARBA00023065"/>
    </source>
</evidence>
<comment type="caution">
    <text evidence="13">The sequence shown here is derived from an EMBL/GenBank/DDBJ whole genome shotgun (WGS) entry which is preliminary data.</text>
</comment>
<dbReference type="Gene3D" id="1.20.120.220">
    <property type="entry name" value="ATP synthase, F0 complex, subunit A"/>
    <property type="match status" value="1"/>
</dbReference>
<dbReference type="EMBL" id="PVXQ01000009">
    <property type="protein sequence ID" value="PRR83152.1"/>
    <property type="molecule type" value="Genomic_DNA"/>
</dbReference>
<feature type="transmembrane region" description="Helical" evidence="11">
    <location>
        <begin position="77"/>
        <end position="99"/>
    </location>
</feature>
<keyword evidence="3 11" id="KW-0813">Transport</keyword>
<evidence type="ECO:0000256" key="11">
    <source>
        <dbReference type="HAMAP-Rule" id="MF_01393"/>
    </source>
</evidence>
<feature type="transmembrane region" description="Helical" evidence="11">
    <location>
        <begin position="105"/>
        <end position="125"/>
    </location>
</feature>
<comment type="function">
    <text evidence="11 12">Key component of the proton channel; it plays a direct role in the translocation of protons across the membrane.</text>
</comment>
<proteinExistence type="inferred from homology"/>
<evidence type="ECO:0000256" key="2">
    <source>
        <dbReference type="ARBA" id="ARBA00006810"/>
    </source>
</evidence>